<evidence type="ECO:0000313" key="1">
    <source>
        <dbReference type="EMBL" id="EOY00602.1"/>
    </source>
</evidence>
<dbReference type="EMBL" id="CM001880">
    <property type="protein sequence ID" value="EOY00602.1"/>
    <property type="molecule type" value="Genomic_DNA"/>
</dbReference>
<accession>A0A061E8A9</accession>
<evidence type="ECO:0000313" key="2">
    <source>
        <dbReference type="Proteomes" id="UP000026915"/>
    </source>
</evidence>
<organism evidence="1 2">
    <name type="scientific">Theobroma cacao</name>
    <name type="common">Cacao</name>
    <name type="synonym">Cocoa</name>
    <dbReference type="NCBI Taxonomy" id="3641"/>
    <lineage>
        <taxon>Eukaryota</taxon>
        <taxon>Viridiplantae</taxon>
        <taxon>Streptophyta</taxon>
        <taxon>Embryophyta</taxon>
        <taxon>Tracheophyta</taxon>
        <taxon>Spermatophyta</taxon>
        <taxon>Magnoliopsida</taxon>
        <taxon>eudicotyledons</taxon>
        <taxon>Gunneridae</taxon>
        <taxon>Pentapetalae</taxon>
        <taxon>rosids</taxon>
        <taxon>malvids</taxon>
        <taxon>Malvales</taxon>
        <taxon>Malvaceae</taxon>
        <taxon>Byttnerioideae</taxon>
        <taxon>Theobroma</taxon>
    </lineage>
</organism>
<reference evidence="1 2" key="1">
    <citation type="journal article" date="2013" name="Genome Biol.">
        <title>The genome sequence of the most widely cultivated cacao type and its use to identify candidate genes regulating pod color.</title>
        <authorList>
            <person name="Motamayor J.C."/>
            <person name="Mockaitis K."/>
            <person name="Schmutz J."/>
            <person name="Haiminen N."/>
            <person name="Iii D.L."/>
            <person name="Cornejo O."/>
            <person name="Findley S.D."/>
            <person name="Zheng P."/>
            <person name="Utro F."/>
            <person name="Royaert S."/>
            <person name="Saski C."/>
            <person name="Jenkins J."/>
            <person name="Podicheti R."/>
            <person name="Zhao M."/>
            <person name="Scheffler B.E."/>
            <person name="Stack J.C."/>
            <person name="Feltus F.A."/>
            <person name="Mustiga G.M."/>
            <person name="Amores F."/>
            <person name="Phillips W."/>
            <person name="Marelli J.P."/>
            <person name="May G.D."/>
            <person name="Shapiro H."/>
            <person name="Ma J."/>
            <person name="Bustamante C.D."/>
            <person name="Schnell R.J."/>
            <person name="Main D."/>
            <person name="Gilbert D."/>
            <person name="Parida L."/>
            <person name="Kuhn D.N."/>
        </authorList>
    </citation>
    <scope>NUCLEOTIDE SEQUENCE [LARGE SCALE GENOMIC DNA]</scope>
    <source>
        <strain evidence="2">cv. Matina 1-6</strain>
    </source>
</reference>
<dbReference type="InParanoid" id="A0A061E8A9"/>
<keyword evidence="2" id="KW-1185">Reference proteome</keyword>
<protein>
    <submittedName>
        <fullName evidence="1">Uncharacterized protein</fullName>
    </submittedName>
</protein>
<gene>
    <name evidence="1" type="ORF">TCM_010486</name>
</gene>
<name>A0A061E8A9_THECC</name>
<dbReference type="Proteomes" id="UP000026915">
    <property type="component" value="Chromosome 2"/>
</dbReference>
<sequence length="87" mass="9849">MAKQCDLFGFVGAMSNSRTGREILGKEYLITQNNSFRQSQVWGRLTQHDLVGCLRSKDIMWGTAANCKATTGIFDPVNNIWVKGYRF</sequence>
<proteinExistence type="predicted"/>
<dbReference type="Gramene" id="EOY00602">
    <property type="protein sequence ID" value="EOY00602"/>
    <property type="gene ID" value="TCM_010486"/>
</dbReference>
<dbReference type="AlphaFoldDB" id="A0A061E8A9"/>
<dbReference type="HOGENOM" id="CLU_2487907_0_0_1"/>